<dbReference type="InterPro" id="IPR029058">
    <property type="entry name" value="AB_hydrolase_fold"/>
</dbReference>
<proteinExistence type="predicted"/>
<dbReference type="AlphaFoldDB" id="A0A9W6U2G5"/>
<accession>A0A9W6U2G5</accession>
<organism evidence="1 2">
    <name type="scientific">Phytophthora lilii</name>
    <dbReference type="NCBI Taxonomy" id="2077276"/>
    <lineage>
        <taxon>Eukaryota</taxon>
        <taxon>Sar</taxon>
        <taxon>Stramenopiles</taxon>
        <taxon>Oomycota</taxon>
        <taxon>Peronosporomycetes</taxon>
        <taxon>Peronosporales</taxon>
        <taxon>Peronosporaceae</taxon>
        <taxon>Phytophthora</taxon>
    </lineage>
</organism>
<dbReference type="EMBL" id="BSXW01000504">
    <property type="protein sequence ID" value="GMF24139.1"/>
    <property type="molecule type" value="Genomic_DNA"/>
</dbReference>
<dbReference type="GO" id="GO:0016042">
    <property type="term" value="P:lipid catabolic process"/>
    <property type="evidence" value="ECO:0007669"/>
    <property type="project" value="InterPro"/>
</dbReference>
<dbReference type="Pfam" id="PF03583">
    <property type="entry name" value="LIP"/>
    <property type="match status" value="1"/>
</dbReference>
<evidence type="ECO:0000313" key="2">
    <source>
        <dbReference type="Proteomes" id="UP001165083"/>
    </source>
</evidence>
<dbReference type="InterPro" id="IPR005152">
    <property type="entry name" value="Lipase_secreted"/>
</dbReference>
<comment type="caution">
    <text evidence="1">The sequence shown here is derived from an EMBL/GenBank/DDBJ whole genome shotgun (WGS) entry which is preliminary data.</text>
</comment>
<name>A0A9W6U2G5_9STRA</name>
<dbReference type="Gene3D" id="3.40.50.1820">
    <property type="entry name" value="alpha/beta hydrolase"/>
    <property type="match status" value="1"/>
</dbReference>
<dbReference type="SUPFAM" id="SSF53474">
    <property type="entry name" value="alpha/beta-Hydrolases"/>
    <property type="match status" value="1"/>
</dbReference>
<evidence type="ECO:0000313" key="1">
    <source>
        <dbReference type="EMBL" id="GMF24139.1"/>
    </source>
</evidence>
<dbReference type="OrthoDB" id="122250at2759"/>
<dbReference type="PANTHER" id="PTHR34853:SF1">
    <property type="entry name" value="LIPASE 5"/>
    <property type="match status" value="1"/>
</dbReference>
<dbReference type="GO" id="GO:0004806">
    <property type="term" value="F:triacylglycerol lipase activity"/>
    <property type="evidence" value="ECO:0007669"/>
    <property type="project" value="InterPro"/>
</dbReference>
<gene>
    <name evidence="1" type="ORF">Plil01_000985400</name>
</gene>
<dbReference type="Proteomes" id="UP001165083">
    <property type="component" value="Unassembled WGS sequence"/>
</dbReference>
<sequence length="135" mass="14574">MANKPKNDTSANSTAADIAIAQEFQDITSPANGSIAHGPVLVVQGVNDTAIFKEVTEHAWQRACDDGSEVHLSLYPKQDHSGVLTAAAPEWLDWVDARFRGEKTVGACSKQTKSAFDYEFVRAVPEVNLATTTLN</sequence>
<dbReference type="PANTHER" id="PTHR34853">
    <property type="match status" value="1"/>
</dbReference>
<keyword evidence="2" id="KW-1185">Reference proteome</keyword>
<reference evidence="1" key="1">
    <citation type="submission" date="2023-04" db="EMBL/GenBank/DDBJ databases">
        <title>Phytophthora lilii NBRC 32176.</title>
        <authorList>
            <person name="Ichikawa N."/>
            <person name="Sato H."/>
            <person name="Tonouchi N."/>
        </authorList>
    </citation>
    <scope>NUCLEOTIDE SEQUENCE</scope>
    <source>
        <strain evidence="1">NBRC 32176</strain>
    </source>
</reference>
<protein>
    <submittedName>
        <fullName evidence="1">Unnamed protein product</fullName>
    </submittedName>
</protein>